<organism evidence="3 4">
    <name type="scientific">Clostridium saudiense</name>
    <dbReference type="NCBI Taxonomy" id="1414720"/>
    <lineage>
        <taxon>Bacteria</taxon>
        <taxon>Bacillati</taxon>
        <taxon>Bacillota</taxon>
        <taxon>Clostridia</taxon>
        <taxon>Eubacteriales</taxon>
        <taxon>Clostridiaceae</taxon>
        <taxon>Clostridium</taxon>
    </lineage>
</organism>
<dbReference type="SMART" id="SM00089">
    <property type="entry name" value="PKD"/>
    <property type="match status" value="1"/>
</dbReference>
<comment type="caution">
    <text evidence="3">The sequence shown here is derived from an EMBL/GenBank/DDBJ whole genome shotgun (WGS) entry which is preliminary data.</text>
</comment>
<feature type="signal peptide" evidence="1">
    <location>
        <begin position="1"/>
        <end position="28"/>
    </location>
</feature>
<proteinExistence type="predicted"/>
<dbReference type="Gene3D" id="2.60.40.10">
    <property type="entry name" value="Immunoglobulins"/>
    <property type="match status" value="2"/>
</dbReference>
<reference evidence="3 4" key="1">
    <citation type="journal article" date="2021" name="Sci. Rep.">
        <title>The distribution of antibiotic resistance genes in chicken gut microbiota commensals.</title>
        <authorList>
            <person name="Juricova H."/>
            <person name="Matiasovicova J."/>
            <person name="Kubasova T."/>
            <person name="Cejkova D."/>
            <person name="Rychlik I."/>
        </authorList>
    </citation>
    <scope>NUCLEOTIDE SEQUENCE [LARGE SCALE GENOMIC DNA]</scope>
    <source>
        <strain evidence="3 4">An435</strain>
    </source>
</reference>
<feature type="domain" description="PKD/Chitinase" evidence="2">
    <location>
        <begin position="368"/>
        <end position="452"/>
    </location>
</feature>
<keyword evidence="4" id="KW-1185">Reference proteome</keyword>
<evidence type="ECO:0000256" key="1">
    <source>
        <dbReference type="SAM" id="SignalP"/>
    </source>
</evidence>
<dbReference type="InterPro" id="IPR013783">
    <property type="entry name" value="Ig-like_fold"/>
</dbReference>
<sequence length="545" mass="59809">MKSIYKIYSSIVAATIMGTSIFSAPVTASTQEVTLLSERLYTLNLRSSSSEGKYSTNATGVGQYKTINSFSDWTEDMIIAQGVANDDARIFRGSHEGPVYDTYALYGAWDDDNLYLMWQFVNVTDVVDPAQGYPISDNGKPWNGDIPQILAFSIDPSKSGNGAIKSTDSKTGTVNYDDNIWGIRVNYETSVDTLMYFSSKPGVGQPAIFKVEDDSYFSYDNCVGFKNAGVTYEYQDGFLGDTMMGIKSNGWAGYTPDDLFSSSSNWVNMLNEGHDTKQDTMYSMTIPLESLGIDREYIENNGIGVMHISTFGQSGTASIPYDKSMLDVATEEYGPDASTSAEKEDYDVITTSLARIGKLEIVENTVKVNEVTASKESPQVAGTSIDLTAKAEGEGTLSYKYEVNSEVVRDFSTSNKFTWVPTEAGEYTVKVTVKDSNGKTASKSLNYTITEKPTVSLEIKDIKVDKETGTVGSPVKITTTAEGEGEILYSVSVHEIKDGWKTIDKNSTSNTTQWTPSKAGRYKIWVDAKDSNNNKVSKCIDYTVK</sequence>
<dbReference type="RefSeq" id="WP_204572714.1">
    <property type="nucleotide sequence ID" value="NZ_JACJLL010000167.1"/>
</dbReference>
<evidence type="ECO:0000313" key="4">
    <source>
        <dbReference type="Proteomes" id="UP000767334"/>
    </source>
</evidence>
<dbReference type="InterPro" id="IPR035986">
    <property type="entry name" value="PKD_dom_sf"/>
</dbReference>
<feature type="chain" id="PRO_5045598658" evidence="1">
    <location>
        <begin position="29"/>
        <end position="545"/>
    </location>
</feature>
<dbReference type="InterPro" id="IPR011123">
    <property type="entry name" value="Y_Y_Y"/>
</dbReference>
<gene>
    <name evidence="3" type="ORF">H6A19_15885</name>
</gene>
<dbReference type="InterPro" id="IPR022409">
    <property type="entry name" value="PKD/Chitinase_dom"/>
</dbReference>
<dbReference type="EMBL" id="JACJLL010000167">
    <property type="protein sequence ID" value="MBM6820797.1"/>
    <property type="molecule type" value="Genomic_DNA"/>
</dbReference>
<name>A0ABS2FKU6_9CLOT</name>
<evidence type="ECO:0000313" key="3">
    <source>
        <dbReference type="EMBL" id="MBM6820797.1"/>
    </source>
</evidence>
<protein>
    <submittedName>
        <fullName evidence="3">PKD domain-containing protein</fullName>
    </submittedName>
</protein>
<accession>A0ABS2FKU6</accession>
<dbReference type="Proteomes" id="UP000767334">
    <property type="component" value="Unassembled WGS sequence"/>
</dbReference>
<dbReference type="Pfam" id="PF07495">
    <property type="entry name" value="Y_Y_Y"/>
    <property type="match status" value="1"/>
</dbReference>
<dbReference type="SUPFAM" id="SSF49299">
    <property type="entry name" value="PKD domain"/>
    <property type="match status" value="1"/>
</dbReference>
<dbReference type="CDD" id="cd00146">
    <property type="entry name" value="PKD"/>
    <property type="match status" value="1"/>
</dbReference>
<keyword evidence="1" id="KW-0732">Signal</keyword>
<evidence type="ECO:0000259" key="2">
    <source>
        <dbReference type="SMART" id="SM00089"/>
    </source>
</evidence>